<evidence type="ECO:0000256" key="4">
    <source>
        <dbReference type="ARBA" id="ARBA00022989"/>
    </source>
</evidence>
<evidence type="ECO:0000256" key="1">
    <source>
        <dbReference type="ARBA" id="ARBA00004141"/>
    </source>
</evidence>
<dbReference type="InterPro" id="IPR020846">
    <property type="entry name" value="MFS_dom"/>
</dbReference>
<proteinExistence type="predicted"/>
<feature type="transmembrane region" description="Helical" evidence="6">
    <location>
        <begin position="381"/>
        <end position="405"/>
    </location>
</feature>
<keyword evidence="4 6" id="KW-1133">Transmembrane helix</keyword>
<dbReference type="PROSITE" id="PS50850">
    <property type="entry name" value="MFS"/>
    <property type="match status" value="1"/>
</dbReference>
<dbReference type="GO" id="GO:0022857">
    <property type="term" value="F:transmembrane transporter activity"/>
    <property type="evidence" value="ECO:0007669"/>
    <property type="project" value="InterPro"/>
</dbReference>
<feature type="transmembrane region" description="Helical" evidence="6">
    <location>
        <begin position="347"/>
        <end position="369"/>
    </location>
</feature>
<evidence type="ECO:0000256" key="2">
    <source>
        <dbReference type="ARBA" id="ARBA00022448"/>
    </source>
</evidence>
<evidence type="ECO:0000256" key="5">
    <source>
        <dbReference type="ARBA" id="ARBA00023136"/>
    </source>
</evidence>
<dbReference type="PANTHER" id="PTHR23505">
    <property type="entry name" value="SPINSTER"/>
    <property type="match status" value="1"/>
</dbReference>
<keyword evidence="5 6" id="KW-0472">Membrane</keyword>
<evidence type="ECO:0000313" key="8">
    <source>
        <dbReference type="EMBL" id="GGF39166.1"/>
    </source>
</evidence>
<dbReference type="InterPro" id="IPR044770">
    <property type="entry name" value="MFS_spinster-like"/>
</dbReference>
<feature type="transmembrane region" description="Helical" evidence="6">
    <location>
        <begin position="65"/>
        <end position="86"/>
    </location>
</feature>
<sequence length="455" mass="46834">MAELDDTGATVATGAIVATTAEPSRAYAWYAVGVLVLAYAFSFLDRQVLSLLVEPIKRDLGLSDTEISLLQGFSFALFNALGGLPIGRLVDTGRRMTIIPIGIAFWSLATAGCGLVRGFAGLLLCRMAVGVGEASLTPSAYSVIADAVPRKRLGLALGIFSMGVHLGAGLAFVLGGALVASLSTGGGPDWPLVGRLHPWQATFVVVGLPGLLVAAWTATLREPARRGAGPTPLPLREVLAYFRANARSLTALMLCAAFASMTSYGVTAWSPSFLVRTFGWSIAEAGRSYGAIVIVCGMLGVVAGGLAGDRLVARGVRNGRLMVMAAASACALPFTVAAPLMSDPTTALLLMAPATFLGTVTIGTGPAALQEILPNRMRGLGTSLAVLVVNLIGLGLGPTLIALMTDYVIGDETQLRYSLALVPLATLTLSAACGLAALKPYLRSRALLDGFGAGS</sequence>
<keyword evidence="2" id="KW-0813">Transport</keyword>
<feature type="transmembrane region" description="Helical" evidence="6">
    <location>
        <begin position="155"/>
        <end position="179"/>
    </location>
</feature>
<dbReference type="GO" id="GO:0016020">
    <property type="term" value="C:membrane"/>
    <property type="evidence" value="ECO:0007669"/>
    <property type="project" value="UniProtKB-SubCell"/>
</dbReference>
<name>A0A8J3E4I8_9PROT</name>
<reference evidence="8" key="2">
    <citation type="submission" date="2020-09" db="EMBL/GenBank/DDBJ databases">
        <authorList>
            <person name="Sun Q."/>
            <person name="Zhou Y."/>
        </authorList>
    </citation>
    <scope>NUCLEOTIDE SEQUENCE</scope>
    <source>
        <strain evidence="8">CGMCC 1.15725</strain>
    </source>
</reference>
<dbReference type="CDD" id="cd17328">
    <property type="entry name" value="MFS_spinster_like"/>
    <property type="match status" value="1"/>
</dbReference>
<dbReference type="PANTHER" id="PTHR23505:SF79">
    <property type="entry name" value="PROTEIN SPINSTER"/>
    <property type="match status" value="1"/>
</dbReference>
<keyword evidence="9" id="KW-1185">Reference proteome</keyword>
<dbReference type="Pfam" id="PF07690">
    <property type="entry name" value="MFS_1"/>
    <property type="match status" value="1"/>
</dbReference>
<dbReference type="InterPro" id="IPR011701">
    <property type="entry name" value="MFS"/>
</dbReference>
<keyword evidence="3 6" id="KW-0812">Transmembrane</keyword>
<dbReference type="Gene3D" id="1.20.1250.20">
    <property type="entry name" value="MFS general substrate transporter like domains"/>
    <property type="match status" value="2"/>
</dbReference>
<feature type="transmembrane region" description="Helical" evidence="6">
    <location>
        <begin position="417"/>
        <end position="438"/>
    </location>
</feature>
<feature type="transmembrane region" description="Helical" evidence="6">
    <location>
        <begin position="289"/>
        <end position="309"/>
    </location>
</feature>
<accession>A0A8J3E4I8</accession>
<evidence type="ECO:0000259" key="7">
    <source>
        <dbReference type="PROSITE" id="PS50850"/>
    </source>
</evidence>
<feature type="transmembrane region" description="Helical" evidence="6">
    <location>
        <begin position="27"/>
        <end position="44"/>
    </location>
</feature>
<evidence type="ECO:0000256" key="6">
    <source>
        <dbReference type="SAM" id="Phobius"/>
    </source>
</evidence>
<dbReference type="SUPFAM" id="SSF103473">
    <property type="entry name" value="MFS general substrate transporter"/>
    <property type="match status" value="1"/>
</dbReference>
<protein>
    <submittedName>
        <fullName evidence="8">MFS transporter</fullName>
    </submittedName>
</protein>
<organism evidence="8 9">
    <name type="scientific">Aliidongia dinghuensis</name>
    <dbReference type="NCBI Taxonomy" id="1867774"/>
    <lineage>
        <taxon>Bacteria</taxon>
        <taxon>Pseudomonadati</taxon>
        <taxon>Pseudomonadota</taxon>
        <taxon>Alphaproteobacteria</taxon>
        <taxon>Rhodospirillales</taxon>
        <taxon>Dongiaceae</taxon>
        <taxon>Aliidongia</taxon>
    </lineage>
</organism>
<comment type="caution">
    <text evidence="8">The sequence shown here is derived from an EMBL/GenBank/DDBJ whole genome shotgun (WGS) entry which is preliminary data.</text>
</comment>
<evidence type="ECO:0000256" key="3">
    <source>
        <dbReference type="ARBA" id="ARBA00022692"/>
    </source>
</evidence>
<feature type="transmembrane region" description="Helical" evidence="6">
    <location>
        <begin position="321"/>
        <end position="341"/>
    </location>
</feature>
<reference evidence="8" key="1">
    <citation type="journal article" date="2014" name="Int. J. Syst. Evol. Microbiol.">
        <title>Complete genome sequence of Corynebacterium casei LMG S-19264T (=DSM 44701T), isolated from a smear-ripened cheese.</title>
        <authorList>
            <consortium name="US DOE Joint Genome Institute (JGI-PGF)"/>
            <person name="Walter F."/>
            <person name="Albersmeier A."/>
            <person name="Kalinowski J."/>
            <person name="Ruckert C."/>
        </authorList>
    </citation>
    <scope>NUCLEOTIDE SEQUENCE</scope>
    <source>
        <strain evidence="8">CGMCC 1.15725</strain>
    </source>
</reference>
<dbReference type="Proteomes" id="UP000646365">
    <property type="component" value="Unassembled WGS sequence"/>
</dbReference>
<feature type="transmembrane region" description="Helical" evidence="6">
    <location>
        <begin position="199"/>
        <end position="218"/>
    </location>
</feature>
<comment type="subcellular location">
    <subcellularLocation>
        <location evidence="1">Membrane</location>
        <topology evidence="1">Multi-pass membrane protein</topology>
    </subcellularLocation>
</comment>
<feature type="transmembrane region" description="Helical" evidence="6">
    <location>
        <begin position="249"/>
        <end position="269"/>
    </location>
</feature>
<dbReference type="EMBL" id="BMJQ01000016">
    <property type="protein sequence ID" value="GGF39166.1"/>
    <property type="molecule type" value="Genomic_DNA"/>
</dbReference>
<gene>
    <name evidence="8" type="ORF">GCM10011611_51900</name>
</gene>
<evidence type="ECO:0000313" key="9">
    <source>
        <dbReference type="Proteomes" id="UP000646365"/>
    </source>
</evidence>
<dbReference type="InterPro" id="IPR036259">
    <property type="entry name" value="MFS_trans_sf"/>
</dbReference>
<dbReference type="RefSeq" id="WP_189051080.1">
    <property type="nucleotide sequence ID" value="NZ_BMJQ01000016.1"/>
</dbReference>
<dbReference type="AlphaFoldDB" id="A0A8J3E4I8"/>
<feature type="transmembrane region" description="Helical" evidence="6">
    <location>
        <begin position="98"/>
        <end position="120"/>
    </location>
</feature>
<feature type="domain" description="Major facilitator superfamily (MFS) profile" evidence="7">
    <location>
        <begin position="31"/>
        <end position="443"/>
    </location>
</feature>